<dbReference type="Proteomes" id="UP000280197">
    <property type="component" value="Chromosome"/>
</dbReference>
<reference evidence="2 3" key="1">
    <citation type="submission" date="2018-12" db="EMBL/GenBank/DDBJ databases">
        <authorList>
            <person name="Li K."/>
        </authorList>
    </citation>
    <scope>NUCLEOTIDE SEQUENCE [LARGE SCALE GENOMIC DNA]</scope>
    <source>
        <strain evidence="3">CR22</strain>
    </source>
</reference>
<accession>A0A3S9I0L9</accession>
<dbReference type="AlphaFoldDB" id="A0A3S9I0L9"/>
<protein>
    <submittedName>
        <fullName evidence="2">Uncharacterized protein</fullName>
    </submittedName>
</protein>
<sequence length="255" mass="26801">MTEPPTESLLFDVPPPPTPVERLLHLADQYTQHNDALDLLLVATDPPAPDAHASSAQRLATDTQSAIKAIHGERLYESAELTETVMRLRQLAFLADASVDLNVATARELTALAPEAAVGCAATLAGETRRRRWATAPAPDGRLNAMHRTALAEIACGHVVASSSLGREFTRSREPKVLMSTLRVLETKGLAGRTARSAPAAYVGGPPLDRVRLTSAGITALASVIDAPPAGPRTAPGATPRPLPSAAQAAATRNR</sequence>
<evidence type="ECO:0000313" key="3">
    <source>
        <dbReference type="Proteomes" id="UP000280197"/>
    </source>
</evidence>
<proteinExistence type="predicted"/>
<feature type="region of interest" description="Disordered" evidence="1">
    <location>
        <begin position="227"/>
        <end position="255"/>
    </location>
</feature>
<keyword evidence="3" id="KW-1185">Reference proteome</keyword>
<gene>
    <name evidence="2" type="ORF">EJC51_18510</name>
</gene>
<evidence type="ECO:0000313" key="2">
    <source>
        <dbReference type="EMBL" id="AZP17907.1"/>
    </source>
</evidence>
<dbReference type="KEGG" id="saqu:EJC51_18510"/>
<dbReference type="EMBL" id="CP034463">
    <property type="protein sequence ID" value="AZP17907.1"/>
    <property type="molecule type" value="Genomic_DNA"/>
</dbReference>
<dbReference type="RefSeq" id="WP_126272097.1">
    <property type="nucleotide sequence ID" value="NZ_CP034463.1"/>
</dbReference>
<organism evidence="2 3">
    <name type="scientific">Streptomyces aquilus</name>
    <dbReference type="NCBI Taxonomy" id="2548456"/>
    <lineage>
        <taxon>Bacteria</taxon>
        <taxon>Bacillati</taxon>
        <taxon>Actinomycetota</taxon>
        <taxon>Actinomycetes</taxon>
        <taxon>Kitasatosporales</taxon>
        <taxon>Streptomycetaceae</taxon>
        <taxon>Streptomyces</taxon>
    </lineage>
</organism>
<evidence type="ECO:0000256" key="1">
    <source>
        <dbReference type="SAM" id="MobiDB-lite"/>
    </source>
</evidence>
<name>A0A3S9I0L9_9ACTN</name>